<reference evidence="9 10" key="1">
    <citation type="journal article" date="2016" name="Nat. Commun.">
        <title>Thousands of microbial genomes shed light on interconnected biogeochemical processes in an aquifer system.</title>
        <authorList>
            <person name="Anantharaman K."/>
            <person name="Brown C.T."/>
            <person name="Hug L.A."/>
            <person name="Sharon I."/>
            <person name="Castelle C.J."/>
            <person name="Probst A.J."/>
            <person name="Thomas B.C."/>
            <person name="Singh A."/>
            <person name="Wilkins M.J."/>
            <person name="Karaoz U."/>
            <person name="Brodie E.L."/>
            <person name="Williams K.H."/>
            <person name="Hubbard S.S."/>
            <person name="Banfield J.F."/>
        </authorList>
    </citation>
    <scope>NUCLEOTIDE SEQUENCE [LARGE SCALE GENOMIC DNA]</scope>
</reference>
<dbReference type="GO" id="GO:0033743">
    <property type="term" value="F:peptide-methionine (R)-S-oxide reductase activity"/>
    <property type="evidence" value="ECO:0007669"/>
    <property type="project" value="UniProtKB-EC"/>
</dbReference>
<dbReference type="GO" id="GO:0006979">
    <property type="term" value="P:response to oxidative stress"/>
    <property type="evidence" value="ECO:0007669"/>
    <property type="project" value="InterPro"/>
</dbReference>
<protein>
    <recommendedName>
        <fullName evidence="3">peptide-methionine (R)-S-oxide reductase</fullName>
        <ecNumber evidence="3">1.8.4.12</ecNumber>
    </recommendedName>
</protein>
<feature type="domain" description="MsrB" evidence="8">
    <location>
        <begin position="11"/>
        <end position="134"/>
    </location>
</feature>
<proteinExistence type="inferred from homology"/>
<dbReference type="GO" id="GO:0005737">
    <property type="term" value="C:cytoplasm"/>
    <property type="evidence" value="ECO:0007669"/>
    <property type="project" value="TreeGrafter"/>
</dbReference>
<organism evidence="9 10">
    <name type="scientific">Candidatus Sungbacteria bacterium RIFCSPHIGHO2_01_FULL_47_32</name>
    <dbReference type="NCBI Taxonomy" id="1802264"/>
    <lineage>
        <taxon>Bacteria</taxon>
        <taxon>Candidatus Sungiibacteriota</taxon>
    </lineage>
</organism>
<dbReference type="EC" id="1.8.4.12" evidence="3"/>
<comment type="catalytic activity">
    <reaction evidence="7">
        <text>L-methionyl-[protein] + [thioredoxin]-disulfide + H2O = L-methionyl-(R)-S-oxide-[protein] + [thioredoxin]-dithiol</text>
        <dbReference type="Rhea" id="RHEA:24164"/>
        <dbReference type="Rhea" id="RHEA-COMP:10698"/>
        <dbReference type="Rhea" id="RHEA-COMP:10700"/>
        <dbReference type="Rhea" id="RHEA-COMP:12313"/>
        <dbReference type="Rhea" id="RHEA-COMP:12314"/>
        <dbReference type="ChEBI" id="CHEBI:15377"/>
        <dbReference type="ChEBI" id="CHEBI:16044"/>
        <dbReference type="ChEBI" id="CHEBI:29950"/>
        <dbReference type="ChEBI" id="CHEBI:45764"/>
        <dbReference type="ChEBI" id="CHEBI:50058"/>
        <dbReference type="EC" id="1.8.4.12"/>
    </reaction>
</comment>
<evidence type="ECO:0000256" key="6">
    <source>
        <dbReference type="ARBA" id="ARBA00023002"/>
    </source>
</evidence>
<comment type="similarity">
    <text evidence="2">Belongs to the MsrB Met sulfoxide reductase family.</text>
</comment>
<dbReference type="PROSITE" id="PS51790">
    <property type="entry name" value="MSRB"/>
    <property type="match status" value="1"/>
</dbReference>
<accession>A0A1G2K3G5</accession>
<dbReference type="PANTHER" id="PTHR10173">
    <property type="entry name" value="METHIONINE SULFOXIDE REDUCTASE"/>
    <property type="match status" value="1"/>
</dbReference>
<dbReference type="PANTHER" id="PTHR10173:SF52">
    <property type="entry name" value="METHIONINE-R-SULFOXIDE REDUCTASE B1"/>
    <property type="match status" value="1"/>
</dbReference>
<dbReference type="Proteomes" id="UP000177152">
    <property type="component" value="Unassembled WGS sequence"/>
</dbReference>
<evidence type="ECO:0000259" key="8">
    <source>
        <dbReference type="PROSITE" id="PS51790"/>
    </source>
</evidence>
<comment type="cofactor">
    <cofactor evidence="1">
        <name>Zn(2+)</name>
        <dbReference type="ChEBI" id="CHEBI:29105"/>
    </cofactor>
</comment>
<dbReference type="GO" id="GO:0030091">
    <property type="term" value="P:protein repair"/>
    <property type="evidence" value="ECO:0007669"/>
    <property type="project" value="InterPro"/>
</dbReference>
<evidence type="ECO:0000256" key="5">
    <source>
        <dbReference type="ARBA" id="ARBA00022833"/>
    </source>
</evidence>
<evidence type="ECO:0000256" key="2">
    <source>
        <dbReference type="ARBA" id="ARBA00007174"/>
    </source>
</evidence>
<dbReference type="NCBIfam" id="TIGR00357">
    <property type="entry name" value="peptide-methionine (R)-S-oxide reductase MsrB"/>
    <property type="match status" value="1"/>
</dbReference>
<dbReference type="AlphaFoldDB" id="A0A1G2K3G5"/>
<keyword evidence="4" id="KW-0479">Metal-binding</keyword>
<dbReference type="Pfam" id="PF01641">
    <property type="entry name" value="SelR"/>
    <property type="match status" value="1"/>
</dbReference>
<dbReference type="InterPro" id="IPR028427">
    <property type="entry name" value="Met_Sox_Rdtase_MsrB"/>
</dbReference>
<dbReference type="Gene3D" id="2.170.150.20">
    <property type="entry name" value="Peptide methionine sulfoxide reductase"/>
    <property type="match status" value="1"/>
</dbReference>
<evidence type="ECO:0000256" key="3">
    <source>
        <dbReference type="ARBA" id="ARBA00012499"/>
    </source>
</evidence>
<gene>
    <name evidence="9" type="ORF">A2633_00755</name>
</gene>
<keyword evidence="6" id="KW-0560">Oxidoreductase</keyword>
<evidence type="ECO:0000256" key="7">
    <source>
        <dbReference type="ARBA" id="ARBA00048488"/>
    </source>
</evidence>
<dbReference type="EMBL" id="MHQC01000046">
    <property type="protein sequence ID" value="OGZ93956.1"/>
    <property type="molecule type" value="Genomic_DNA"/>
</dbReference>
<dbReference type="GO" id="GO:0046872">
    <property type="term" value="F:metal ion binding"/>
    <property type="evidence" value="ECO:0007669"/>
    <property type="project" value="UniProtKB-KW"/>
</dbReference>
<sequence length="136" mass="15219">MDNSAQIKKTEEEWKKELTPEQYHILREKGTEAAFTGAYRDSKENGMYACAACGAGLFSSDAKFESGTGWPSFTEPANREHIELKEDKSYGTSRIEVLCRRCGSHLGHVFDDGPKEKGGKRYCINSACLMLKQKEA</sequence>
<evidence type="ECO:0000256" key="1">
    <source>
        <dbReference type="ARBA" id="ARBA00001947"/>
    </source>
</evidence>
<dbReference type="InterPro" id="IPR002579">
    <property type="entry name" value="Met_Sox_Rdtase_MsrB_dom"/>
</dbReference>
<dbReference type="InterPro" id="IPR011057">
    <property type="entry name" value="Mss4-like_sf"/>
</dbReference>
<evidence type="ECO:0000256" key="4">
    <source>
        <dbReference type="ARBA" id="ARBA00022723"/>
    </source>
</evidence>
<evidence type="ECO:0000313" key="10">
    <source>
        <dbReference type="Proteomes" id="UP000177152"/>
    </source>
</evidence>
<dbReference type="FunFam" id="2.170.150.20:FF:000001">
    <property type="entry name" value="Peptide methionine sulfoxide reductase MsrB"/>
    <property type="match status" value="1"/>
</dbReference>
<name>A0A1G2K3G5_9BACT</name>
<evidence type="ECO:0000313" key="9">
    <source>
        <dbReference type="EMBL" id="OGZ93956.1"/>
    </source>
</evidence>
<dbReference type="SUPFAM" id="SSF51316">
    <property type="entry name" value="Mss4-like"/>
    <property type="match status" value="1"/>
</dbReference>
<keyword evidence="5" id="KW-0862">Zinc</keyword>
<comment type="caution">
    <text evidence="9">The sequence shown here is derived from an EMBL/GenBank/DDBJ whole genome shotgun (WGS) entry which is preliminary data.</text>
</comment>